<keyword evidence="4 6" id="KW-1133">Transmembrane helix</keyword>
<reference evidence="7 8" key="1">
    <citation type="submission" date="2020-02" db="EMBL/GenBank/DDBJ databases">
        <title>Genome assembly of a novel Clostridium senegalense strain.</title>
        <authorList>
            <person name="Gupta T.B."/>
            <person name="Jauregui R."/>
            <person name="Maclean P."/>
            <person name="Nawarathana A."/>
            <person name="Brightwell G."/>
        </authorList>
    </citation>
    <scope>NUCLEOTIDE SEQUENCE [LARGE SCALE GENOMIC DNA]</scope>
    <source>
        <strain evidence="7 8">AGRFS4</strain>
    </source>
</reference>
<evidence type="ECO:0000256" key="3">
    <source>
        <dbReference type="ARBA" id="ARBA00022692"/>
    </source>
</evidence>
<dbReference type="Pfam" id="PF01943">
    <property type="entry name" value="Polysacc_synt"/>
    <property type="match status" value="1"/>
</dbReference>
<evidence type="ECO:0000256" key="6">
    <source>
        <dbReference type="SAM" id="Phobius"/>
    </source>
</evidence>
<organism evidence="7 8">
    <name type="scientific">Clostridium senegalense</name>
    <dbReference type="NCBI Taxonomy" id="1465809"/>
    <lineage>
        <taxon>Bacteria</taxon>
        <taxon>Bacillati</taxon>
        <taxon>Bacillota</taxon>
        <taxon>Clostridia</taxon>
        <taxon>Eubacteriales</taxon>
        <taxon>Clostridiaceae</taxon>
        <taxon>Clostridium</taxon>
    </lineage>
</organism>
<feature type="transmembrane region" description="Helical" evidence="6">
    <location>
        <begin position="414"/>
        <end position="433"/>
    </location>
</feature>
<dbReference type="GO" id="GO:0005886">
    <property type="term" value="C:plasma membrane"/>
    <property type="evidence" value="ECO:0007669"/>
    <property type="project" value="UniProtKB-SubCell"/>
</dbReference>
<sequence>MALLRKLLGFSVGTVIVTILGLISAPIITRIIDTTNMGHLAMFNTTFNLILGFVLLGLNHAYVRYYSEEEPAQRSELLKICLKTPLKANLAISIILLIFYKPLSLWMVKKQSLFIIVLLIIYLFFGILSTFALLEVRMRQKSKVYSFLTVILKISYLLLVVIFFFIYKNNYLTVVLATVISQVILTLIALFIEKDVWFKKSITINSIDKNKLAKYGAPFIFSQTVTSLFQSIDKICIDAFTNSTQVGLYSGATLLIVPLTLIQGTFNTFWTPVAYEKYNENPNNKDFFSNMNKVVSFSMLVISILIIAFKDFIILFLGKDYKDAVFIFPFLVFMPIMNCISETTVVGINFKKKTKNHIYISLVAAISNTIGNLILVPIYGAKGAAISTGLSYIIFFIARTYFSNKYYKVNYNLKRFFISIVSIYILAIYSSFYKFNTTIAILSLISLSIVTILYKDVVYFLVENIKNIKIRK</sequence>
<evidence type="ECO:0000256" key="5">
    <source>
        <dbReference type="ARBA" id="ARBA00023136"/>
    </source>
</evidence>
<feature type="transmembrane region" description="Helical" evidence="6">
    <location>
        <begin position="146"/>
        <end position="166"/>
    </location>
</feature>
<evidence type="ECO:0000313" key="8">
    <source>
        <dbReference type="Proteomes" id="UP000481872"/>
    </source>
</evidence>
<evidence type="ECO:0000256" key="4">
    <source>
        <dbReference type="ARBA" id="ARBA00022989"/>
    </source>
</evidence>
<feature type="transmembrane region" description="Helical" evidence="6">
    <location>
        <begin position="80"/>
        <end position="100"/>
    </location>
</feature>
<name>A0A6M0H216_9CLOT</name>
<dbReference type="InterPro" id="IPR050833">
    <property type="entry name" value="Poly_Biosynth_Transport"/>
</dbReference>
<comment type="subcellular location">
    <subcellularLocation>
        <location evidence="1">Cell membrane</location>
        <topology evidence="1">Multi-pass membrane protein</topology>
    </subcellularLocation>
</comment>
<dbReference type="EMBL" id="JAAGPU010000006">
    <property type="protein sequence ID" value="NEU04268.1"/>
    <property type="molecule type" value="Genomic_DNA"/>
</dbReference>
<dbReference type="PANTHER" id="PTHR30250:SF11">
    <property type="entry name" value="O-ANTIGEN TRANSPORTER-RELATED"/>
    <property type="match status" value="1"/>
</dbReference>
<proteinExistence type="predicted"/>
<comment type="caution">
    <text evidence="7">The sequence shown here is derived from an EMBL/GenBank/DDBJ whole genome shotgun (WGS) entry which is preliminary data.</text>
</comment>
<evidence type="ECO:0000313" key="7">
    <source>
        <dbReference type="EMBL" id="NEU04268.1"/>
    </source>
</evidence>
<dbReference type="PANTHER" id="PTHR30250">
    <property type="entry name" value="PST FAMILY PREDICTED COLANIC ACID TRANSPORTER"/>
    <property type="match status" value="1"/>
</dbReference>
<keyword evidence="3 6" id="KW-0812">Transmembrane</keyword>
<dbReference type="InterPro" id="IPR002797">
    <property type="entry name" value="Polysacc_synth"/>
</dbReference>
<keyword evidence="5 6" id="KW-0472">Membrane</keyword>
<feature type="transmembrane region" description="Helical" evidence="6">
    <location>
        <begin position="7"/>
        <end position="28"/>
    </location>
</feature>
<feature type="transmembrane region" description="Helical" evidence="6">
    <location>
        <begin position="40"/>
        <end position="59"/>
    </location>
</feature>
<evidence type="ECO:0000256" key="1">
    <source>
        <dbReference type="ARBA" id="ARBA00004651"/>
    </source>
</evidence>
<evidence type="ECO:0000256" key="2">
    <source>
        <dbReference type="ARBA" id="ARBA00022475"/>
    </source>
</evidence>
<accession>A0A6M0H216</accession>
<gene>
    <name evidence="7" type="ORF">G3M99_05200</name>
</gene>
<keyword evidence="8" id="KW-1185">Reference proteome</keyword>
<dbReference type="AlphaFoldDB" id="A0A6M0H216"/>
<dbReference type="RefSeq" id="WP_199869436.1">
    <property type="nucleotide sequence ID" value="NZ_JAAGPU010000006.1"/>
</dbReference>
<feature type="transmembrane region" description="Helical" evidence="6">
    <location>
        <begin position="384"/>
        <end position="402"/>
    </location>
</feature>
<dbReference type="Proteomes" id="UP000481872">
    <property type="component" value="Unassembled WGS sequence"/>
</dbReference>
<feature type="transmembrane region" description="Helical" evidence="6">
    <location>
        <begin position="172"/>
        <end position="192"/>
    </location>
</feature>
<feature type="transmembrane region" description="Helical" evidence="6">
    <location>
        <begin position="112"/>
        <end position="134"/>
    </location>
</feature>
<protein>
    <submittedName>
        <fullName evidence="7">Polysaccharide biosynthesis protein</fullName>
    </submittedName>
</protein>
<feature type="transmembrane region" description="Helical" evidence="6">
    <location>
        <begin position="358"/>
        <end position="378"/>
    </location>
</feature>
<feature type="transmembrane region" description="Helical" evidence="6">
    <location>
        <begin position="294"/>
        <end position="318"/>
    </location>
</feature>
<feature type="transmembrane region" description="Helical" evidence="6">
    <location>
        <begin position="439"/>
        <end position="462"/>
    </location>
</feature>
<keyword evidence="2" id="KW-1003">Cell membrane</keyword>
<feature type="transmembrane region" description="Helical" evidence="6">
    <location>
        <begin position="324"/>
        <end position="346"/>
    </location>
</feature>